<gene>
    <name evidence="1" type="ORF">DW828_01885</name>
</gene>
<dbReference type="GeneID" id="86050440"/>
<dbReference type="RefSeq" id="WP_009126234.1">
    <property type="nucleotide sequence ID" value="NZ_QSII01000001.1"/>
</dbReference>
<dbReference type="EMBL" id="QSII01000001">
    <property type="protein sequence ID" value="RHC90304.1"/>
    <property type="molecule type" value="Genomic_DNA"/>
</dbReference>
<accession>A0A414C933</accession>
<dbReference type="Proteomes" id="UP000286260">
    <property type="component" value="Unassembled WGS sequence"/>
</dbReference>
<evidence type="ECO:0000313" key="1">
    <source>
        <dbReference type="EMBL" id="RHC90304.1"/>
    </source>
</evidence>
<evidence type="ECO:0000313" key="2">
    <source>
        <dbReference type="Proteomes" id="UP000286260"/>
    </source>
</evidence>
<name>A0A414C933_9BACT</name>
<sequence>MKLDNNLKERIDKYFAEISAEELYYILTDKYNLTNGDEILINKGEFQNINDTLSKAYREFISYAAEYKIAQTFESINVKFVKGSNAIKDSKIVYNKECTIPFAA</sequence>
<dbReference type="AlphaFoldDB" id="A0A414C933"/>
<comment type="caution">
    <text evidence="1">The sequence shown here is derived from an EMBL/GenBank/DDBJ whole genome shotgun (WGS) entry which is preliminary data.</text>
</comment>
<proteinExistence type="predicted"/>
<organism evidence="1 2">
    <name type="scientific">Parabacteroides merdae</name>
    <dbReference type="NCBI Taxonomy" id="46503"/>
    <lineage>
        <taxon>Bacteria</taxon>
        <taxon>Pseudomonadati</taxon>
        <taxon>Bacteroidota</taxon>
        <taxon>Bacteroidia</taxon>
        <taxon>Bacteroidales</taxon>
        <taxon>Tannerellaceae</taxon>
        <taxon>Parabacteroides</taxon>
    </lineage>
</organism>
<reference evidence="1 2" key="1">
    <citation type="submission" date="2018-08" db="EMBL/GenBank/DDBJ databases">
        <title>A genome reference for cultivated species of the human gut microbiota.</title>
        <authorList>
            <person name="Zou Y."/>
            <person name="Xue W."/>
            <person name="Luo G."/>
        </authorList>
    </citation>
    <scope>NUCLEOTIDE SEQUENCE [LARGE SCALE GENOMIC DNA]</scope>
    <source>
        <strain evidence="1 2">AM34-17</strain>
    </source>
</reference>
<protein>
    <submittedName>
        <fullName evidence="1">Uncharacterized protein</fullName>
    </submittedName>
</protein>